<evidence type="ECO:0000313" key="1">
    <source>
        <dbReference type="EMBL" id="KAH3715300.1"/>
    </source>
</evidence>
<reference evidence="1" key="2">
    <citation type="submission" date="2020-11" db="EMBL/GenBank/DDBJ databases">
        <authorList>
            <person name="McCartney M.A."/>
            <person name="Auch B."/>
            <person name="Kono T."/>
            <person name="Mallez S."/>
            <person name="Becker A."/>
            <person name="Gohl D.M."/>
            <person name="Silverstein K.A.T."/>
            <person name="Koren S."/>
            <person name="Bechman K.B."/>
            <person name="Herman A."/>
            <person name="Abrahante J.E."/>
            <person name="Garbe J."/>
        </authorList>
    </citation>
    <scope>NUCLEOTIDE SEQUENCE</scope>
    <source>
        <strain evidence="1">Duluth1</strain>
        <tissue evidence="1">Whole animal</tissue>
    </source>
</reference>
<accession>A0A9D4C175</accession>
<reference evidence="1" key="1">
    <citation type="journal article" date="2019" name="bioRxiv">
        <title>The Genome of the Zebra Mussel, Dreissena polymorpha: A Resource for Invasive Species Research.</title>
        <authorList>
            <person name="McCartney M.A."/>
            <person name="Auch B."/>
            <person name="Kono T."/>
            <person name="Mallez S."/>
            <person name="Zhang Y."/>
            <person name="Obille A."/>
            <person name="Becker A."/>
            <person name="Abrahante J.E."/>
            <person name="Garbe J."/>
            <person name="Badalamenti J.P."/>
            <person name="Herman A."/>
            <person name="Mangelson H."/>
            <person name="Liachko I."/>
            <person name="Sullivan S."/>
            <person name="Sone E.D."/>
            <person name="Koren S."/>
            <person name="Silverstein K.A.T."/>
            <person name="Beckman K.B."/>
            <person name="Gohl D.M."/>
        </authorList>
    </citation>
    <scope>NUCLEOTIDE SEQUENCE</scope>
    <source>
        <strain evidence="1">Duluth1</strain>
        <tissue evidence="1">Whole animal</tissue>
    </source>
</reference>
<protein>
    <submittedName>
        <fullName evidence="1">Uncharacterized protein</fullName>
    </submittedName>
</protein>
<gene>
    <name evidence="1" type="ORF">DPMN_058006</name>
</gene>
<name>A0A9D4C175_DREPO</name>
<dbReference type="EMBL" id="JAIWYP010000013">
    <property type="protein sequence ID" value="KAH3715300.1"/>
    <property type="molecule type" value="Genomic_DNA"/>
</dbReference>
<keyword evidence="2" id="KW-1185">Reference proteome</keyword>
<sequence>MKEAALMVVVVNMRLHEYNGRKEITIVLAEVEILAVEVASNPYLAVHFILLRSRRLLKTNPSNEIKIMYHPLNCTPITRVINAKKSYVLYSTKYHIVVVNMRLHEYNGRKEITIVLAEVEILAVEVAVSFVVIYKNSTFPIVGMVDT</sequence>
<organism evidence="1 2">
    <name type="scientific">Dreissena polymorpha</name>
    <name type="common">Zebra mussel</name>
    <name type="synonym">Mytilus polymorpha</name>
    <dbReference type="NCBI Taxonomy" id="45954"/>
    <lineage>
        <taxon>Eukaryota</taxon>
        <taxon>Metazoa</taxon>
        <taxon>Spiralia</taxon>
        <taxon>Lophotrochozoa</taxon>
        <taxon>Mollusca</taxon>
        <taxon>Bivalvia</taxon>
        <taxon>Autobranchia</taxon>
        <taxon>Heteroconchia</taxon>
        <taxon>Euheterodonta</taxon>
        <taxon>Imparidentia</taxon>
        <taxon>Neoheterodontei</taxon>
        <taxon>Myida</taxon>
        <taxon>Dreissenoidea</taxon>
        <taxon>Dreissenidae</taxon>
        <taxon>Dreissena</taxon>
    </lineage>
</organism>
<proteinExistence type="predicted"/>
<dbReference type="Proteomes" id="UP000828390">
    <property type="component" value="Unassembled WGS sequence"/>
</dbReference>
<evidence type="ECO:0000313" key="2">
    <source>
        <dbReference type="Proteomes" id="UP000828390"/>
    </source>
</evidence>
<dbReference type="AlphaFoldDB" id="A0A9D4C175"/>
<comment type="caution">
    <text evidence="1">The sequence shown here is derived from an EMBL/GenBank/DDBJ whole genome shotgun (WGS) entry which is preliminary data.</text>
</comment>